<dbReference type="SUPFAM" id="SSF53300">
    <property type="entry name" value="vWA-like"/>
    <property type="match status" value="1"/>
</dbReference>
<dbReference type="PANTHER" id="PTHR12604">
    <property type="entry name" value="KU AUTOANTIGEN DNA HELICASE"/>
    <property type="match status" value="1"/>
</dbReference>
<dbReference type="Pfam" id="PF03731">
    <property type="entry name" value="Ku_N"/>
    <property type="match status" value="1"/>
</dbReference>
<accession>A0A6J3HFL4</accession>
<dbReference type="InterPro" id="IPR006165">
    <property type="entry name" value="Ku70"/>
</dbReference>
<dbReference type="GeneID" id="116547448"/>
<dbReference type="InterPro" id="IPR005161">
    <property type="entry name" value="Ku_N"/>
</dbReference>
<dbReference type="GO" id="GO:0000723">
    <property type="term" value="P:telomere maintenance"/>
    <property type="evidence" value="ECO:0007669"/>
    <property type="project" value="InterPro"/>
</dbReference>
<dbReference type="InterPro" id="IPR036465">
    <property type="entry name" value="vWFA_dom_sf"/>
</dbReference>
<evidence type="ECO:0000313" key="2">
    <source>
        <dbReference type="Proteomes" id="UP000504640"/>
    </source>
</evidence>
<dbReference type="GO" id="GO:0003690">
    <property type="term" value="F:double-stranded DNA binding"/>
    <property type="evidence" value="ECO:0007669"/>
    <property type="project" value="TreeGrafter"/>
</dbReference>
<evidence type="ECO:0000313" key="3">
    <source>
        <dbReference type="RefSeq" id="XP_032129293.1"/>
    </source>
</evidence>
<dbReference type="NCBIfam" id="TIGR00578">
    <property type="entry name" value="ku70"/>
    <property type="match status" value="1"/>
</dbReference>
<dbReference type="RefSeq" id="XP_032129293.1">
    <property type="nucleotide sequence ID" value="XM_032273402.1"/>
</dbReference>
<dbReference type="GO" id="GO:0042162">
    <property type="term" value="F:telomeric DNA binding"/>
    <property type="evidence" value="ECO:0007669"/>
    <property type="project" value="InterPro"/>
</dbReference>
<dbReference type="PANTHER" id="PTHR12604:SF5">
    <property type="entry name" value="X-RAY REPAIR CROSS-COMPLEMENTING PROTEIN 6"/>
    <property type="match status" value="1"/>
</dbReference>
<dbReference type="Proteomes" id="UP000504640">
    <property type="component" value="Unplaced"/>
</dbReference>
<dbReference type="CDD" id="cd01458">
    <property type="entry name" value="vWA_ku"/>
    <property type="match status" value="1"/>
</dbReference>
<reference evidence="3" key="1">
    <citation type="submission" date="2025-08" db="UniProtKB">
        <authorList>
            <consortium name="RefSeq"/>
        </authorList>
    </citation>
    <scope>IDENTIFICATION</scope>
    <source>
        <tissue evidence="3">Blood</tissue>
    </source>
</reference>
<dbReference type="GO" id="GO:0006303">
    <property type="term" value="P:double-strand break repair via nonhomologous end joining"/>
    <property type="evidence" value="ECO:0007669"/>
    <property type="project" value="InterPro"/>
</dbReference>
<dbReference type="FunFam" id="3.40.50.410:FF:000031">
    <property type="entry name" value="X-ray repair cross-complementing protein 6 isoform X1"/>
    <property type="match status" value="1"/>
</dbReference>
<evidence type="ECO:0000259" key="1">
    <source>
        <dbReference type="Pfam" id="PF03731"/>
    </source>
</evidence>
<dbReference type="GO" id="GO:0003684">
    <property type="term" value="F:damaged DNA binding"/>
    <property type="evidence" value="ECO:0007669"/>
    <property type="project" value="InterPro"/>
</dbReference>
<feature type="non-terminal residue" evidence="3">
    <location>
        <position position="1"/>
    </location>
</feature>
<name>A0A6J3HFL4_SAPAP</name>
<dbReference type="AlphaFoldDB" id="A0A6J3HFL4"/>
<sequence>IPSTYGAYISFFQCIQSVYISKIISSDRDLLAVVFYGTEKDKNSVNFKNIYVLQELDNPGAKRILELDQFKGQQGQKRFQELMGHGSDYSLSEVLWVCANLFSDVQFKMSHKRIMLFTNEDNPHGNDSAKASRARTKAGDLRDTGIFLDLMHLKKPGGFDISLFYRDIISIAEDEDLRVHFEESSKLEDLLRKVRAKETRKRALSRCALSPGQLPI</sequence>
<dbReference type="Gene3D" id="3.40.50.410">
    <property type="entry name" value="von Willebrand factor, type A domain"/>
    <property type="match status" value="1"/>
</dbReference>
<feature type="domain" description="Ku70/Ku80 N-terminal alpha/beta" evidence="1">
    <location>
        <begin position="13"/>
        <end position="203"/>
    </location>
</feature>
<keyword evidence="2" id="KW-1185">Reference proteome</keyword>
<dbReference type="GO" id="GO:0043564">
    <property type="term" value="C:Ku70:Ku80 complex"/>
    <property type="evidence" value="ECO:0007669"/>
    <property type="project" value="InterPro"/>
</dbReference>
<organism evidence="2 3">
    <name type="scientific">Sapajus apella</name>
    <name type="common">Brown-capped capuchin</name>
    <name type="synonym">Cebus apella</name>
    <dbReference type="NCBI Taxonomy" id="9515"/>
    <lineage>
        <taxon>Eukaryota</taxon>
        <taxon>Metazoa</taxon>
        <taxon>Chordata</taxon>
        <taxon>Craniata</taxon>
        <taxon>Vertebrata</taxon>
        <taxon>Euteleostomi</taxon>
        <taxon>Mammalia</taxon>
        <taxon>Eutheria</taxon>
        <taxon>Euarchontoglires</taxon>
        <taxon>Primates</taxon>
        <taxon>Haplorrhini</taxon>
        <taxon>Platyrrhini</taxon>
        <taxon>Cebidae</taxon>
        <taxon>Cebinae</taxon>
        <taxon>Sapajus</taxon>
    </lineage>
</organism>
<proteinExistence type="predicted"/>
<protein>
    <submittedName>
        <fullName evidence="3">X-ray repair cross-complementing protein 6-like</fullName>
    </submittedName>
</protein>
<gene>
    <name evidence="3" type="primary">LOC116547448</name>
</gene>